<keyword evidence="1" id="KW-0732">Signal</keyword>
<gene>
    <name evidence="2" type="ORF">SAMN05421759_104298</name>
</gene>
<evidence type="ECO:0000313" key="3">
    <source>
        <dbReference type="Proteomes" id="UP000186684"/>
    </source>
</evidence>
<feature type="chain" id="PRO_5013020938" evidence="1">
    <location>
        <begin position="29"/>
        <end position="195"/>
    </location>
</feature>
<dbReference type="Proteomes" id="UP000186684">
    <property type="component" value="Unassembled WGS sequence"/>
</dbReference>
<name>A0A1N7MG78_9RHOB</name>
<protein>
    <submittedName>
        <fullName evidence="2">Uncharacterized protein</fullName>
    </submittedName>
</protein>
<dbReference type="AlphaFoldDB" id="A0A1N7MG78"/>
<organism evidence="2 3">
    <name type="scientific">Roseivivax lentus</name>
    <dbReference type="NCBI Taxonomy" id="633194"/>
    <lineage>
        <taxon>Bacteria</taxon>
        <taxon>Pseudomonadati</taxon>
        <taxon>Pseudomonadota</taxon>
        <taxon>Alphaproteobacteria</taxon>
        <taxon>Rhodobacterales</taxon>
        <taxon>Roseobacteraceae</taxon>
        <taxon>Roseivivax</taxon>
    </lineage>
</organism>
<evidence type="ECO:0000256" key="1">
    <source>
        <dbReference type="SAM" id="SignalP"/>
    </source>
</evidence>
<evidence type="ECO:0000313" key="2">
    <source>
        <dbReference type="EMBL" id="SIS85144.1"/>
    </source>
</evidence>
<sequence length="195" mass="20790">MTARMPASRAACKAAIAALCAAATIAPATQGRASAGIEASWTQLMDQCIAYIDGEEIAPGAIGPEIENGFGPDGIERRVHAGPHDLRLRFGASDVAVPKNARHCLVWTKDAMPTEALEALHAATMARYDELIAEGWTLGDFTFDDAPYLEKDIHERRPSGCLAASRINIEWAPGTASFYARLIGMNCATTTTDKG</sequence>
<keyword evidence="3" id="KW-1185">Reference proteome</keyword>
<reference evidence="3" key="1">
    <citation type="submission" date="2017-01" db="EMBL/GenBank/DDBJ databases">
        <authorList>
            <person name="Varghese N."/>
            <person name="Submissions S."/>
        </authorList>
    </citation>
    <scope>NUCLEOTIDE SEQUENCE [LARGE SCALE GENOMIC DNA]</scope>
    <source>
        <strain evidence="3">DSM 29430</strain>
    </source>
</reference>
<proteinExistence type="predicted"/>
<accession>A0A1N7MG78</accession>
<feature type="signal peptide" evidence="1">
    <location>
        <begin position="1"/>
        <end position="28"/>
    </location>
</feature>
<dbReference type="EMBL" id="FTOQ01000004">
    <property type="protein sequence ID" value="SIS85144.1"/>
    <property type="molecule type" value="Genomic_DNA"/>
</dbReference>
<dbReference type="STRING" id="633194.SAMN05421759_104298"/>